<dbReference type="AlphaFoldDB" id="A0A644X0Q0"/>
<reference evidence="1" key="1">
    <citation type="submission" date="2019-08" db="EMBL/GenBank/DDBJ databases">
        <authorList>
            <person name="Kucharzyk K."/>
            <person name="Murdoch R.W."/>
            <person name="Higgins S."/>
            <person name="Loffler F."/>
        </authorList>
    </citation>
    <scope>NUCLEOTIDE SEQUENCE</scope>
</reference>
<accession>A0A644X0Q0</accession>
<comment type="caution">
    <text evidence="1">The sequence shown here is derived from an EMBL/GenBank/DDBJ whole genome shotgun (WGS) entry which is preliminary data.</text>
</comment>
<proteinExistence type="predicted"/>
<dbReference type="EMBL" id="VSSQ01001384">
    <property type="protein sequence ID" value="MPM07863.1"/>
    <property type="molecule type" value="Genomic_DNA"/>
</dbReference>
<gene>
    <name evidence="1" type="ORF">SDC9_54172</name>
</gene>
<sequence>MKYLDTNGSLQPENILGMHYIFFCSHMQMHEPVINFYENLSHRELYFRQMCLSEY</sequence>
<organism evidence="1">
    <name type="scientific">bioreactor metagenome</name>
    <dbReference type="NCBI Taxonomy" id="1076179"/>
    <lineage>
        <taxon>unclassified sequences</taxon>
        <taxon>metagenomes</taxon>
        <taxon>ecological metagenomes</taxon>
    </lineage>
</organism>
<evidence type="ECO:0000313" key="1">
    <source>
        <dbReference type="EMBL" id="MPM07863.1"/>
    </source>
</evidence>
<name>A0A644X0Q0_9ZZZZ</name>
<protein>
    <submittedName>
        <fullName evidence="1">Uncharacterized protein</fullName>
    </submittedName>
</protein>